<evidence type="ECO:0000313" key="2">
    <source>
        <dbReference type="Proteomes" id="UP001057452"/>
    </source>
</evidence>
<sequence>MKRKRADIASFFNKKKPAEAQENERQDVYKHRIQIQRAREMSPHVPVAQVDLQTFPNQEPINQSSHTRNSFPGHSRATDEETFKPRDRLDAAGLRYERYGLEYKSNLVGQAYDGASVMSGKHSGVQARIKERLYVFVSGSYVHTRWLNIQKEMYAGAPKELQRLSETRCQASAHMGEKRAEHKDTIHGRLEGRESHKKWLEPSSKAAVKLETLVCNKTLCNDILKLSGGCQTSAVEGFHSLLIQFAPKMYVFSYTGMLCRILIAALHFNENANRVQGVTKAGEAMYSIKYPKGRKGAAVLRRVLESPTYEYAQELLAEGVKE</sequence>
<name>A0ACB9VPE6_CHAAC</name>
<reference evidence="1" key="1">
    <citation type="submission" date="2022-05" db="EMBL/GenBank/DDBJ databases">
        <title>Chromosome-level genome of Chaenocephalus aceratus.</title>
        <authorList>
            <person name="Park H."/>
        </authorList>
    </citation>
    <scope>NUCLEOTIDE SEQUENCE</scope>
    <source>
        <strain evidence="1">KU_202001</strain>
    </source>
</reference>
<protein>
    <submittedName>
        <fullName evidence="1">Uncharacterized protein</fullName>
    </submittedName>
</protein>
<evidence type="ECO:0000313" key="1">
    <source>
        <dbReference type="EMBL" id="KAI4801460.1"/>
    </source>
</evidence>
<dbReference type="Proteomes" id="UP001057452">
    <property type="component" value="Chromosome 24"/>
</dbReference>
<keyword evidence="2" id="KW-1185">Reference proteome</keyword>
<dbReference type="EMBL" id="CM043808">
    <property type="protein sequence ID" value="KAI4801460.1"/>
    <property type="molecule type" value="Genomic_DNA"/>
</dbReference>
<organism evidence="1 2">
    <name type="scientific">Chaenocephalus aceratus</name>
    <name type="common">Blackfin icefish</name>
    <name type="synonym">Chaenichthys aceratus</name>
    <dbReference type="NCBI Taxonomy" id="36190"/>
    <lineage>
        <taxon>Eukaryota</taxon>
        <taxon>Metazoa</taxon>
        <taxon>Chordata</taxon>
        <taxon>Craniata</taxon>
        <taxon>Vertebrata</taxon>
        <taxon>Euteleostomi</taxon>
        <taxon>Actinopterygii</taxon>
        <taxon>Neopterygii</taxon>
        <taxon>Teleostei</taxon>
        <taxon>Neoteleostei</taxon>
        <taxon>Acanthomorphata</taxon>
        <taxon>Eupercaria</taxon>
        <taxon>Perciformes</taxon>
        <taxon>Notothenioidei</taxon>
        <taxon>Channichthyidae</taxon>
        <taxon>Chaenocephalus</taxon>
    </lineage>
</organism>
<proteinExistence type="predicted"/>
<comment type="caution">
    <text evidence="1">The sequence shown here is derived from an EMBL/GenBank/DDBJ whole genome shotgun (WGS) entry which is preliminary data.</text>
</comment>
<gene>
    <name evidence="1" type="ORF">KUCAC02_019355</name>
</gene>
<accession>A0ACB9VPE6</accession>